<dbReference type="AlphaFoldDB" id="A0AAN4PGC7"/>
<organism evidence="1 2">
    <name type="scientific">Aspergillus lentulus</name>
    <dbReference type="NCBI Taxonomy" id="293939"/>
    <lineage>
        <taxon>Eukaryota</taxon>
        <taxon>Fungi</taxon>
        <taxon>Dikarya</taxon>
        <taxon>Ascomycota</taxon>
        <taxon>Pezizomycotina</taxon>
        <taxon>Eurotiomycetes</taxon>
        <taxon>Eurotiomycetidae</taxon>
        <taxon>Eurotiales</taxon>
        <taxon>Aspergillaceae</taxon>
        <taxon>Aspergillus</taxon>
        <taxon>Aspergillus subgen. Fumigati</taxon>
    </lineage>
</organism>
<gene>
    <name evidence="1" type="ORF">ALT_3199</name>
</gene>
<reference evidence="1 2" key="1">
    <citation type="submission" date="2015-11" db="EMBL/GenBank/DDBJ databases">
        <title>Aspergillus lentulus strain IFM 54703T.</title>
        <authorList>
            <person name="Kusuya Y."/>
            <person name="Sakai K."/>
            <person name="Kamei K."/>
            <person name="Takahashi H."/>
            <person name="Yaguchi T."/>
        </authorList>
    </citation>
    <scope>NUCLEOTIDE SEQUENCE [LARGE SCALE GENOMIC DNA]</scope>
    <source>
        <strain evidence="1 2">IFM 54703</strain>
    </source>
</reference>
<name>A0AAN4PGC7_ASPLE</name>
<protein>
    <submittedName>
        <fullName evidence="1">Uncharacterized protein</fullName>
    </submittedName>
</protein>
<sequence length="550" mass="60913">MSGIPSYNLLNGKHKDRVWFTAEAMMYIVSNGTLNLICGLLDKLGERVSITEEVVEAVRHATIVQRLLKHTPSVQVTERAVLLAAESWSGVEILRAFVEHNNRLPITPEAIEAAVNDDFDSEKKMKILLENSPLVGITEKAVAAVAASGYLGSERIFDILFAECKGEITLNLQRGTEYLVTRLLSGGHGATLVGPPIEEAVRVDNPEMVALVLKNQGMPKSPSTKAVEGAVGNISAGKTILEVLLGHGLQMEITESVVRSAARNFTNGYELINLLLGDGERVRVSQSGTEAIAGLLRPATVRLLFERREGEFTISTRMIEAAARNSCDVLEKAAEIAAGHSTEALQVLLEQWGHQICITLKVMEAAAISYSVYDTVKMLFDIRPDEVCLSEDFWVAVAGSHHVPEQSVDQLSEYCNCIQITEDLVNAVHKRGPFNKDLLSKLLCHNKVRITTSGVQAIVKLLDWETFTLMMGQHRHYIHLVDRIVEVAAENEDHGFEIVEFLILEHNESRPWCIERILEAAARNPRAGFHIMQLLLCEFPHARSVTERYS</sequence>
<dbReference type="EMBL" id="BCLY01000005">
    <property type="protein sequence ID" value="GAQ05878.1"/>
    <property type="molecule type" value="Genomic_DNA"/>
</dbReference>
<dbReference type="Pfam" id="PF23397">
    <property type="entry name" value="DUF7104"/>
    <property type="match status" value="4"/>
</dbReference>
<accession>A0AAN4PGC7</accession>
<evidence type="ECO:0000313" key="1">
    <source>
        <dbReference type="EMBL" id="GAQ05878.1"/>
    </source>
</evidence>
<dbReference type="Proteomes" id="UP000051487">
    <property type="component" value="Unassembled WGS sequence"/>
</dbReference>
<comment type="caution">
    <text evidence="1">The sequence shown here is derived from an EMBL/GenBank/DDBJ whole genome shotgun (WGS) entry which is preliminary data.</text>
</comment>
<evidence type="ECO:0000313" key="2">
    <source>
        <dbReference type="Proteomes" id="UP000051487"/>
    </source>
</evidence>
<proteinExistence type="predicted"/>
<dbReference type="InterPro" id="IPR055530">
    <property type="entry name" value="DUF7104"/>
</dbReference>